<dbReference type="EMBL" id="CAJOBA010052535">
    <property type="protein sequence ID" value="CAF4255829.1"/>
    <property type="molecule type" value="Genomic_DNA"/>
</dbReference>
<evidence type="ECO:0000313" key="4">
    <source>
        <dbReference type="EMBL" id="CAF4474137.1"/>
    </source>
</evidence>
<gene>
    <name evidence="2" type="ORF">GPM918_LOCUS42254</name>
    <name evidence="1" type="ORF">OVA965_LOCUS35316</name>
    <name evidence="4" type="ORF">SRO942_LOCUS43458</name>
    <name evidence="3" type="ORF">TMI583_LOCUS36278</name>
</gene>
<dbReference type="EMBL" id="CAJNOQ010035168">
    <property type="protein sequence ID" value="CAF1598276.1"/>
    <property type="molecule type" value="Genomic_DNA"/>
</dbReference>
<protein>
    <submittedName>
        <fullName evidence="2">Uncharacterized protein</fullName>
    </submittedName>
</protein>
<organism evidence="2 5">
    <name type="scientific">Didymodactylos carnosus</name>
    <dbReference type="NCBI Taxonomy" id="1234261"/>
    <lineage>
        <taxon>Eukaryota</taxon>
        <taxon>Metazoa</taxon>
        <taxon>Spiralia</taxon>
        <taxon>Gnathifera</taxon>
        <taxon>Rotifera</taxon>
        <taxon>Eurotatoria</taxon>
        <taxon>Bdelloidea</taxon>
        <taxon>Philodinida</taxon>
        <taxon>Philodinidae</taxon>
        <taxon>Didymodactylos</taxon>
    </lineage>
</organism>
<reference evidence="2" key="1">
    <citation type="submission" date="2021-02" db="EMBL/GenBank/DDBJ databases">
        <authorList>
            <person name="Nowell W R."/>
        </authorList>
    </citation>
    <scope>NUCLEOTIDE SEQUENCE</scope>
</reference>
<dbReference type="Proteomes" id="UP000663829">
    <property type="component" value="Unassembled WGS sequence"/>
</dbReference>
<evidence type="ECO:0000313" key="2">
    <source>
        <dbReference type="EMBL" id="CAF1598276.1"/>
    </source>
</evidence>
<evidence type="ECO:0000313" key="3">
    <source>
        <dbReference type="EMBL" id="CAF4255829.1"/>
    </source>
</evidence>
<dbReference type="EMBL" id="CAJNOK010030668">
    <property type="protein sequence ID" value="CAF1462748.1"/>
    <property type="molecule type" value="Genomic_DNA"/>
</dbReference>
<sequence length="109" mass="12795">MKNGLVGSPSEMVDKAWHAHILNTRMYFKFSEAMFGTYLHHVPFWSDNIEEQMAYSDSEVPMYVKLKELGIQDLNETVWTYITNEHIVESERIKLPIRDDSVTKEKVDL</sequence>
<dbReference type="EMBL" id="CAJOBC010101512">
    <property type="protein sequence ID" value="CAF4474137.1"/>
    <property type="molecule type" value="Genomic_DNA"/>
</dbReference>
<proteinExistence type="predicted"/>
<dbReference type="AlphaFoldDB" id="A0A816AMF3"/>
<name>A0A816AMF3_9BILA</name>
<comment type="caution">
    <text evidence="2">The sequence shown here is derived from an EMBL/GenBank/DDBJ whole genome shotgun (WGS) entry which is preliminary data.</text>
</comment>
<dbReference type="OrthoDB" id="10013911at2759"/>
<dbReference type="Proteomes" id="UP000677228">
    <property type="component" value="Unassembled WGS sequence"/>
</dbReference>
<dbReference type="Proteomes" id="UP000681722">
    <property type="component" value="Unassembled WGS sequence"/>
</dbReference>
<dbReference type="Proteomes" id="UP000682733">
    <property type="component" value="Unassembled WGS sequence"/>
</dbReference>
<keyword evidence="5" id="KW-1185">Reference proteome</keyword>
<evidence type="ECO:0000313" key="5">
    <source>
        <dbReference type="Proteomes" id="UP000663829"/>
    </source>
</evidence>
<evidence type="ECO:0000313" key="1">
    <source>
        <dbReference type="EMBL" id="CAF1462748.1"/>
    </source>
</evidence>
<accession>A0A816AMF3</accession>